<keyword evidence="2" id="KW-1185">Reference proteome</keyword>
<evidence type="ECO:0000313" key="2">
    <source>
        <dbReference type="Proteomes" id="UP001377168"/>
    </source>
</evidence>
<sequence>MNAARFREGMAVGSGLAMAAFALAVSFGALSQTQDWGTVAPIVCSVIVFSGSAQFALLATLGAGGGVATAVAAAALINSRFLPMGIAVAGDLRGGPVRRSLEGQTVVDGSWVAAHRGGGRFDRDLLLGATAVQWPAWIGGTVVGVVLAPDADLLHTLGLDVLTPAFFVALLLDEVRKERANRAAAVLGAVVAGVLVIFLPTGPALIGSASAALIALFVPRKQSGSGAGTPGEAEPEDVAEAEAETGSAETDSAETEDAAR</sequence>
<name>A0ACC6PNL7_9ACTN</name>
<proteinExistence type="predicted"/>
<evidence type="ECO:0000313" key="1">
    <source>
        <dbReference type="EMBL" id="MEJ8633014.1"/>
    </source>
</evidence>
<dbReference type="Proteomes" id="UP001377168">
    <property type="component" value="Unassembled WGS sequence"/>
</dbReference>
<comment type="caution">
    <text evidence="1">The sequence shown here is derived from an EMBL/GenBank/DDBJ whole genome shotgun (WGS) entry which is preliminary data.</text>
</comment>
<gene>
    <name evidence="1" type="ORF">WKI67_06360</name>
</gene>
<accession>A0ACC6PNL7</accession>
<organism evidence="1 2">
    <name type="scientific">Streptomyces achmelvichensis</name>
    <dbReference type="NCBI Taxonomy" id="3134111"/>
    <lineage>
        <taxon>Bacteria</taxon>
        <taxon>Bacillati</taxon>
        <taxon>Actinomycetota</taxon>
        <taxon>Actinomycetes</taxon>
        <taxon>Kitasatosporales</taxon>
        <taxon>Streptomycetaceae</taxon>
        <taxon>Streptomyces</taxon>
    </lineage>
</organism>
<reference evidence="1" key="1">
    <citation type="submission" date="2024-03" db="EMBL/GenBank/DDBJ databases">
        <title>Novel Streptomyces species of biotechnological and ecological value are a feature of Machair soil.</title>
        <authorList>
            <person name="Prole J.R."/>
            <person name="Goodfellow M."/>
            <person name="Allenby N."/>
            <person name="Ward A.C."/>
        </authorList>
    </citation>
    <scope>NUCLEOTIDE SEQUENCE</scope>
    <source>
        <strain evidence="1">MS2.AVA.5</strain>
    </source>
</reference>
<dbReference type="EMBL" id="JBBKAJ010000022">
    <property type="protein sequence ID" value="MEJ8633014.1"/>
    <property type="molecule type" value="Genomic_DNA"/>
</dbReference>
<protein>
    <submittedName>
        <fullName evidence="1">AzlC family ABC transporter permease</fullName>
    </submittedName>
</protein>